<dbReference type="PANTHER" id="PTHR11365:SF23">
    <property type="entry name" value="HYPOTHETICAL 5-OXOPROLINASE (EUROFUNG)-RELATED"/>
    <property type="match status" value="1"/>
</dbReference>
<dbReference type="HOGENOM" id="CLU_002157_1_2_11"/>
<dbReference type="InterPro" id="IPR002821">
    <property type="entry name" value="Hydantoinase_A"/>
</dbReference>
<evidence type="ECO:0000259" key="3">
    <source>
        <dbReference type="Pfam" id="PF19278"/>
    </source>
</evidence>
<dbReference type="AlphaFoldDB" id="D3F4P3"/>
<proteinExistence type="predicted"/>
<dbReference type="InterPro" id="IPR008040">
    <property type="entry name" value="Hydant_A_N"/>
</dbReference>
<dbReference type="InterPro" id="IPR049517">
    <property type="entry name" value="ACX-like_C"/>
</dbReference>
<feature type="domain" description="Acetophenone carboxylase-like C-terminal" evidence="3">
    <location>
        <begin position="511"/>
        <end position="673"/>
    </location>
</feature>
<feature type="domain" description="Hydantoinase A/oxoprolinase" evidence="1">
    <location>
        <begin position="209"/>
        <end position="491"/>
    </location>
</feature>
<dbReference type="RefSeq" id="WP_012935551.1">
    <property type="nucleotide sequence ID" value="NC_013739.1"/>
</dbReference>
<organism evidence="4 5">
    <name type="scientific">Conexibacter woesei (strain DSM 14684 / CCUG 47730 / CIP 108061 / JCM 11494 / NBRC 100937 / ID131577)</name>
    <dbReference type="NCBI Taxonomy" id="469383"/>
    <lineage>
        <taxon>Bacteria</taxon>
        <taxon>Bacillati</taxon>
        <taxon>Actinomycetota</taxon>
        <taxon>Thermoleophilia</taxon>
        <taxon>Solirubrobacterales</taxon>
        <taxon>Conexibacteraceae</taxon>
        <taxon>Conexibacter</taxon>
    </lineage>
</organism>
<protein>
    <submittedName>
        <fullName evidence="4">5-oxoprolinase (ATP-hydrolyzing)</fullName>
        <ecNumber evidence="4">3.5.2.9</ecNumber>
    </submittedName>
</protein>
<dbReference type="eggNOG" id="COG0145">
    <property type="taxonomic scope" value="Bacteria"/>
</dbReference>
<dbReference type="SUPFAM" id="SSF53067">
    <property type="entry name" value="Actin-like ATPase domain"/>
    <property type="match status" value="1"/>
</dbReference>
<dbReference type="STRING" id="469383.Cwoe_4085"/>
<reference evidence="4 5" key="1">
    <citation type="journal article" date="2010" name="Stand. Genomic Sci.">
        <title>Complete genome sequence of Conexibacter woesei type strain (ID131577).</title>
        <authorList>
            <person name="Pukall R."/>
            <person name="Lapidus A."/>
            <person name="Glavina Del Rio T."/>
            <person name="Copeland A."/>
            <person name="Tice H."/>
            <person name="Cheng J.-F."/>
            <person name="Lucas S."/>
            <person name="Chen F."/>
            <person name="Nolan M."/>
            <person name="Bruce D."/>
            <person name="Goodwin L."/>
            <person name="Pitluck S."/>
            <person name="Mavromatis K."/>
            <person name="Ivanova N."/>
            <person name="Ovchinnikova G."/>
            <person name="Pati A."/>
            <person name="Chen A."/>
            <person name="Palaniappan K."/>
            <person name="Land M."/>
            <person name="Hauser L."/>
            <person name="Chang Y.-J."/>
            <person name="Jeffries C.D."/>
            <person name="Chain P."/>
            <person name="Meincke L."/>
            <person name="Sims D."/>
            <person name="Brettin T."/>
            <person name="Detter J.C."/>
            <person name="Rohde M."/>
            <person name="Goeker M."/>
            <person name="Bristow J."/>
            <person name="Eisen J.A."/>
            <person name="Markowitz V."/>
            <person name="Kyrpides N.C."/>
            <person name="Klenk H.-P."/>
            <person name="Hugenholtz P."/>
        </authorList>
    </citation>
    <scope>NUCLEOTIDE SEQUENCE [LARGE SCALE GENOMIC DNA]</scope>
    <source>
        <strain evidence="5">DSM 14684 / CIP 108061 / JCM 11494 / NBRC 100937 / ID131577</strain>
    </source>
</reference>
<sequence>MFRISIDVGGTFTDAFVIEGTAVVGQFKSPTTFPDPSIGFMNVLEKAAAAHGRSLEELLADVEVLIHGTTLATNALIDRSGAKVGMLTTRNFRDVLEIRRGHKNVRTSMYDMFLPPYKPLVPRSRRLEVAERILHDGSVHEALNEQEVRDAAERLKREQVEAVAVCFLHSYANPAHEQRAAEIAQEVLGDDCHIVTSSGILPMWREWERFSTTVLSAYLGPVVRRYLSSLSERLKSSGYRGNLLLMLSDGVVGTLEYCSEKAVLLVSSGPAAAPAAALDAGALVNSDDLLSIDMGGTSLDVCVIAGGEVPMTRESWVDDERVATKMVDVHSVGAGGGSIAWIDSLGLLRVGPVSAGSTPGPACYGKGGTKPTVTDADLLLGYLPIDSPLGGQIALDRDAATRAMETIAGPLGMEPMEAAQAVLTTVTAFMADSITEVSTRQGHDVRDFTLVAGGGAGPLHAPFIAEQLGVDTVVVPAMAGTYSAYGMQVMDMGRTAVRTHVVRVDDVDPAVLEGLYAEMEQETLAAFEEIGVAASDVRLTRTADVRYVGQFSEVEVELPAGAVSRAALAEAVERFHRRHEDLFTFNMPWKAVELLTLGLKGTIPSAPMPVAAAEGDGGDAAEAVKGQRDCWFAGEQTSAEVYDGARIASGAKFDGPAIIEESATTIVIPPSFACERLAAGGYVLRRRNAEQAVAAGHAQTSTGGAA</sequence>
<dbReference type="Pfam" id="PF01968">
    <property type="entry name" value="Hydantoinase_A"/>
    <property type="match status" value="1"/>
</dbReference>
<keyword evidence="4" id="KW-0378">Hydrolase</keyword>
<dbReference type="Pfam" id="PF05378">
    <property type="entry name" value="Hydant_A_N"/>
    <property type="match status" value="1"/>
</dbReference>
<dbReference type="InterPro" id="IPR043129">
    <property type="entry name" value="ATPase_NBD"/>
</dbReference>
<reference evidence="5" key="2">
    <citation type="submission" date="2010-01" db="EMBL/GenBank/DDBJ databases">
        <title>The complete genome of Conexibacter woesei DSM 14684.</title>
        <authorList>
            <consortium name="US DOE Joint Genome Institute (JGI-PGF)"/>
            <person name="Lucas S."/>
            <person name="Copeland A."/>
            <person name="Lapidus A."/>
            <person name="Glavina del Rio T."/>
            <person name="Dalin E."/>
            <person name="Tice H."/>
            <person name="Bruce D."/>
            <person name="Goodwin L."/>
            <person name="Pitluck S."/>
            <person name="Kyrpides N."/>
            <person name="Mavromatis K."/>
            <person name="Ivanova N."/>
            <person name="Mikhailova N."/>
            <person name="Chertkov O."/>
            <person name="Brettin T."/>
            <person name="Detter J.C."/>
            <person name="Han C."/>
            <person name="Larimer F."/>
            <person name="Land M."/>
            <person name="Hauser L."/>
            <person name="Markowitz V."/>
            <person name="Cheng J.-F."/>
            <person name="Hugenholtz P."/>
            <person name="Woyke T."/>
            <person name="Wu D."/>
            <person name="Pukall R."/>
            <person name="Steenblock K."/>
            <person name="Schneider S."/>
            <person name="Klenk H.-P."/>
            <person name="Eisen J.A."/>
        </authorList>
    </citation>
    <scope>NUCLEOTIDE SEQUENCE [LARGE SCALE GENOMIC DNA]</scope>
    <source>
        <strain evidence="5">DSM 14684 / CIP 108061 / JCM 11494 / NBRC 100937 / ID131577</strain>
    </source>
</reference>
<keyword evidence="5" id="KW-1185">Reference proteome</keyword>
<name>D3F4P3_CONWI</name>
<dbReference type="GO" id="GO:0006749">
    <property type="term" value="P:glutathione metabolic process"/>
    <property type="evidence" value="ECO:0007669"/>
    <property type="project" value="TreeGrafter"/>
</dbReference>
<evidence type="ECO:0000313" key="4">
    <source>
        <dbReference type="EMBL" id="ADB52500.1"/>
    </source>
</evidence>
<dbReference type="Pfam" id="PF19278">
    <property type="entry name" value="Hydant_A_C"/>
    <property type="match status" value="1"/>
</dbReference>
<dbReference type="Proteomes" id="UP000008229">
    <property type="component" value="Chromosome"/>
</dbReference>
<dbReference type="GO" id="GO:0005829">
    <property type="term" value="C:cytosol"/>
    <property type="evidence" value="ECO:0007669"/>
    <property type="project" value="TreeGrafter"/>
</dbReference>
<dbReference type="InterPro" id="IPR045079">
    <property type="entry name" value="Oxoprolinase-like"/>
</dbReference>
<accession>D3F4P3</accession>
<evidence type="ECO:0000313" key="5">
    <source>
        <dbReference type="Proteomes" id="UP000008229"/>
    </source>
</evidence>
<dbReference type="GO" id="GO:0017168">
    <property type="term" value="F:5-oxoprolinase (ATP-hydrolyzing) activity"/>
    <property type="evidence" value="ECO:0007669"/>
    <property type="project" value="UniProtKB-EC"/>
</dbReference>
<evidence type="ECO:0000259" key="1">
    <source>
        <dbReference type="Pfam" id="PF01968"/>
    </source>
</evidence>
<gene>
    <name evidence="4" type="ordered locus">Cwoe_4085</name>
</gene>
<dbReference type="KEGG" id="cwo:Cwoe_4085"/>
<dbReference type="EC" id="3.5.2.9" evidence="4"/>
<evidence type="ECO:0000259" key="2">
    <source>
        <dbReference type="Pfam" id="PF05378"/>
    </source>
</evidence>
<dbReference type="PANTHER" id="PTHR11365">
    <property type="entry name" value="5-OXOPROLINASE RELATED"/>
    <property type="match status" value="1"/>
</dbReference>
<dbReference type="EMBL" id="CP001854">
    <property type="protein sequence ID" value="ADB52500.1"/>
    <property type="molecule type" value="Genomic_DNA"/>
</dbReference>
<dbReference type="OrthoDB" id="9768323at2"/>
<feature type="domain" description="Hydantoinase/oxoprolinase N-terminal" evidence="2">
    <location>
        <begin position="3"/>
        <end position="187"/>
    </location>
</feature>